<feature type="region of interest" description="Disordered" evidence="2">
    <location>
        <begin position="186"/>
        <end position="257"/>
    </location>
</feature>
<feature type="compositionally biased region" description="Basic and acidic residues" evidence="2">
    <location>
        <begin position="189"/>
        <end position="198"/>
    </location>
</feature>
<organism evidence="3 4">
    <name type="scientific">Prorocentrum cordatum</name>
    <dbReference type="NCBI Taxonomy" id="2364126"/>
    <lineage>
        <taxon>Eukaryota</taxon>
        <taxon>Sar</taxon>
        <taxon>Alveolata</taxon>
        <taxon>Dinophyceae</taxon>
        <taxon>Prorocentrales</taxon>
        <taxon>Prorocentraceae</taxon>
        <taxon>Prorocentrum</taxon>
    </lineage>
</organism>
<comment type="caution">
    <text evidence="3">The sequence shown here is derived from an EMBL/GenBank/DDBJ whole genome shotgun (WGS) entry which is preliminary data.</text>
</comment>
<keyword evidence="1" id="KW-0175">Coiled coil</keyword>
<reference evidence="3" key="1">
    <citation type="submission" date="2023-10" db="EMBL/GenBank/DDBJ databases">
        <authorList>
            <person name="Chen Y."/>
            <person name="Shah S."/>
            <person name="Dougan E. K."/>
            <person name="Thang M."/>
            <person name="Chan C."/>
        </authorList>
    </citation>
    <scope>NUCLEOTIDE SEQUENCE [LARGE SCALE GENOMIC DNA]</scope>
</reference>
<evidence type="ECO:0000256" key="2">
    <source>
        <dbReference type="SAM" id="MobiDB-lite"/>
    </source>
</evidence>
<feature type="coiled-coil region" evidence="1">
    <location>
        <begin position="387"/>
        <end position="414"/>
    </location>
</feature>
<name>A0ABN9TN45_9DINO</name>
<sequence length="761" mass="83109">MADVEFSDLSGEVLSVASAFTSATRRTNSGGPSRDCVCHLCEETLPLDKVAWGVDFCQPCFARVRANHRRLTALVNGKSELADDKHTMINEPDVWRNQPFFASDGQRAQQKALARVAANFNEQVKIEQDLNLSDKESDNDLESAELSDDFDELHGKQEIENVHDMTDSSGRKLVWVHEAPRFRSVRGKQKLEGTRRGGDFGGGGPSASGGGHAARLSRGSSRDGDADDQLSKRARTGKTGGGSAGSHAQSPEEKSDGVRFLEQRQAIMQTLKDLSAQLQGPKAGDAQSRLPSQRPHTRPPTPLTSTLVFSRSSSPNLLYIFPFLAIELFHKGLQKGVKTMQEDIKSRGIDSELLPFSPSSVLEDISTAIADLGKSSDMAQKVKAHEITILNDNIKLIQTKVADAKKKKEDLGEAVDFCVKEVRAKERAQGQKVYWATYTIEKALIKGGFGKMHAKKFSKVIHALEEDGDIVHQYPGPGSDAEKRQSFMVLEIGEPKQELDLDVFGYWPDGHEATKELADSFLQSQVVKDKIANMRDALTKNPSWAGALTNVEGVPFEEGLQDLLGKLPTGPGCEPWLLSGRAHCCRHGPLAFALPGVASLLFAFDKGVHIQISAISPILEKGFTLKEYPKYLESSDGQSYLDSSVWTVYLAPQSFLYLPMGFLVHWAYHSSNAGKESEGEVPTPKAKGKAAKKAAAKKVAKEETPADAAFLLTVPAFTSTTKMEPGVKSAVLGFNAEVIRSKGKDPKWETRGIALESCFKE</sequence>
<protein>
    <submittedName>
        <fullName evidence="3">Uncharacterized protein</fullName>
    </submittedName>
</protein>
<keyword evidence="4" id="KW-1185">Reference proteome</keyword>
<evidence type="ECO:0000313" key="3">
    <source>
        <dbReference type="EMBL" id="CAK0847463.1"/>
    </source>
</evidence>
<dbReference type="Proteomes" id="UP001189429">
    <property type="component" value="Unassembled WGS sequence"/>
</dbReference>
<proteinExistence type="predicted"/>
<feature type="region of interest" description="Disordered" evidence="2">
    <location>
        <begin position="276"/>
        <end position="306"/>
    </location>
</feature>
<evidence type="ECO:0000256" key="1">
    <source>
        <dbReference type="SAM" id="Coils"/>
    </source>
</evidence>
<accession>A0ABN9TN45</accession>
<gene>
    <name evidence="3" type="ORF">PCOR1329_LOCUS40655</name>
</gene>
<feature type="compositionally biased region" description="Gly residues" evidence="2">
    <location>
        <begin position="199"/>
        <end position="212"/>
    </location>
</feature>
<dbReference type="EMBL" id="CAUYUJ010014902">
    <property type="protein sequence ID" value="CAK0847463.1"/>
    <property type="molecule type" value="Genomic_DNA"/>
</dbReference>
<evidence type="ECO:0000313" key="4">
    <source>
        <dbReference type="Proteomes" id="UP001189429"/>
    </source>
</evidence>